<dbReference type="Gene3D" id="1.10.357.10">
    <property type="entry name" value="Tetracycline Repressor, domain 2"/>
    <property type="match status" value="1"/>
</dbReference>
<protein>
    <submittedName>
        <fullName evidence="7">Helix-turn-helix domain-containing protein</fullName>
    </submittedName>
</protein>
<evidence type="ECO:0000313" key="8">
    <source>
        <dbReference type="Proteomes" id="UP001262835"/>
    </source>
</evidence>
<comment type="caution">
    <text evidence="7">The sequence shown here is derived from an EMBL/GenBank/DDBJ whole genome shotgun (WGS) entry which is preliminary data.</text>
</comment>
<dbReference type="Proteomes" id="UP001262835">
    <property type="component" value="Unassembled WGS sequence"/>
</dbReference>
<evidence type="ECO:0000256" key="5">
    <source>
        <dbReference type="SAM" id="MobiDB-lite"/>
    </source>
</evidence>
<dbReference type="InterPro" id="IPR009057">
    <property type="entry name" value="Homeodomain-like_sf"/>
</dbReference>
<proteinExistence type="predicted"/>
<evidence type="ECO:0000256" key="4">
    <source>
        <dbReference type="PROSITE-ProRule" id="PRU00335"/>
    </source>
</evidence>
<evidence type="ECO:0000313" key="7">
    <source>
        <dbReference type="EMBL" id="MDT3329170.1"/>
    </source>
</evidence>
<dbReference type="SUPFAM" id="SSF46689">
    <property type="entry name" value="Homeodomain-like"/>
    <property type="match status" value="1"/>
</dbReference>
<dbReference type="Pfam" id="PF00440">
    <property type="entry name" value="TetR_N"/>
    <property type="match status" value="1"/>
</dbReference>
<sequence length="256" mass="27063">MSTEEEDTQRHRLRETILLAASELIAEGGAAAMTTRAVAVRAGVQAPTIYRLFEDKQGLVRAVAAYVLETYARSKDVADDDADPVVALRTAWRAHIDFGLANPGLYLLMNDATRASRGADASAPTGIPDVLTVRVRAVAAAGVLLVTEERAVDLIRAAGDGVIRSLLTSPADAERMSTLSDDMLDAILGRIVEGRGETSSRPVDALLIQLRAVADELTDLSAAERALLREWVSRGDVGRGSPAQDVAAFGSRSAGG</sequence>
<accession>A0ABU3GEQ5</accession>
<dbReference type="PRINTS" id="PR00455">
    <property type="entry name" value="HTHTETR"/>
</dbReference>
<dbReference type="PANTHER" id="PTHR30055:SF234">
    <property type="entry name" value="HTH-TYPE TRANSCRIPTIONAL REGULATOR BETI"/>
    <property type="match status" value="1"/>
</dbReference>
<dbReference type="PROSITE" id="PS50977">
    <property type="entry name" value="HTH_TETR_2"/>
    <property type="match status" value="1"/>
</dbReference>
<evidence type="ECO:0000256" key="1">
    <source>
        <dbReference type="ARBA" id="ARBA00023015"/>
    </source>
</evidence>
<reference evidence="7 8" key="1">
    <citation type="submission" date="2023-08" db="EMBL/GenBank/DDBJ databases">
        <title>Microbacterium aquilitoris sp. nov. and Microbacterium gwkjibeachense sp. nov., isolated from beach.</title>
        <authorList>
            <person name="Lee S.D."/>
            <person name="Yang H."/>
            <person name="Kim I."/>
        </authorList>
    </citation>
    <scope>NUCLEOTIDE SEQUENCE [LARGE SCALE GENOMIC DNA]</scope>
    <source>
        <strain evidence="7 8">KSW-18</strain>
    </source>
</reference>
<name>A0ABU3GEQ5_9MICO</name>
<keyword evidence="3" id="KW-0804">Transcription</keyword>
<evidence type="ECO:0000256" key="3">
    <source>
        <dbReference type="ARBA" id="ARBA00023163"/>
    </source>
</evidence>
<evidence type="ECO:0000256" key="2">
    <source>
        <dbReference type="ARBA" id="ARBA00023125"/>
    </source>
</evidence>
<feature type="DNA-binding region" description="H-T-H motif" evidence="4">
    <location>
        <begin position="34"/>
        <end position="53"/>
    </location>
</feature>
<evidence type="ECO:0000259" key="6">
    <source>
        <dbReference type="PROSITE" id="PS50977"/>
    </source>
</evidence>
<dbReference type="RefSeq" id="WP_116227616.1">
    <property type="nucleotide sequence ID" value="NZ_JAUZVT010000001.1"/>
</dbReference>
<feature type="domain" description="HTH tetR-type" evidence="6">
    <location>
        <begin position="11"/>
        <end position="71"/>
    </location>
</feature>
<dbReference type="PANTHER" id="PTHR30055">
    <property type="entry name" value="HTH-TYPE TRANSCRIPTIONAL REGULATOR RUTR"/>
    <property type="match status" value="1"/>
</dbReference>
<feature type="region of interest" description="Disordered" evidence="5">
    <location>
        <begin position="237"/>
        <end position="256"/>
    </location>
</feature>
<dbReference type="InterPro" id="IPR050109">
    <property type="entry name" value="HTH-type_TetR-like_transc_reg"/>
</dbReference>
<dbReference type="InterPro" id="IPR001647">
    <property type="entry name" value="HTH_TetR"/>
</dbReference>
<gene>
    <name evidence="7" type="ORF">Q9S78_00675</name>
</gene>
<dbReference type="EMBL" id="JAUZVT010000001">
    <property type="protein sequence ID" value="MDT3329170.1"/>
    <property type="molecule type" value="Genomic_DNA"/>
</dbReference>
<keyword evidence="1" id="KW-0805">Transcription regulation</keyword>
<organism evidence="7 8">
    <name type="scientific">Microbacterium aquilitoris</name>
    <dbReference type="NCBI Taxonomy" id="3067307"/>
    <lineage>
        <taxon>Bacteria</taxon>
        <taxon>Bacillati</taxon>
        <taxon>Actinomycetota</taxon>
        <taxon>Actinomycetes</taxon>
        <taxon>Micrococcales</taxon>
        <taxon>Microbacteriaceae</taxon>
        <taxon>Microbacterium</taxon>
    </lineage>
</organism>
<keyword evidence="8" id="KW-1185">Reference proteome</keyword>
<keyword evidence="2 4" id="KW-0238">DNA-binding</keyword>